<protein>
    <submittedName>
        <fullName evidence="2">Uncharacterized protein</fullName>
    </submittedName>
</protein>
<dbReference type="Proteomes" id="UP000799539">
    <property type="component" value="Unassembled WGS sequence"/>
</dbReference>
<organism evidence="2 3">
    <name type="scientific">Cercospora zeae-maydis SCOH1-5</name>
    <dbReference type="NCBI Taxonomy" id="717836"/>
    <lineage>
        <taxon>Eukaryota</taxon>
        <taxon>Fungi</taxon>
        <taxon>Dikarya</taxon>
        <taxon>Ascomycota</taxon>
        <taxon>Pezizomycotina</taxon>
        <taxon>Dothideomycetes</taxon>
        <taxon>Dothideomycetidae</taxon>
        <taxon>Mycosphaerellales</taxon>
        <taxon>Mycosphaerellaceae</taxon>
        <taxon>Cercospora</taxon>
    </lineage>
</organism>
<name>A0A6A6F977_9PEZI</name>
<gene>
    <name evidence="2" type="ORF">CERZMDRAFT_86589</name>
</gene>
<sequence length="155" mass="17084">MPSQHNMQITLAPSSSATAVREQHFPGHISNLPYTFLPLPSSPPTAFRGKCKDQQPCPNTGDPKFLPMEVLPETFTAKLMRATASGDKVSSIDTEMMRGILHVRIQYWARHRRHAAGVDEYARSEVCGGAEIRAWGLVLMRSIGSVGLVWLGARV</sequence>
<evidence type="ECO:0000313" key="2">
    <source>
        <dbReference type="EMBL" id="KAF2209951.1"/>
    </source>
</evidence>
<evidence type="ECO:0000313" key="3">
    <source>
        <dbReference type="Proteomes" id="UP000799539"/>
    </source>
</evidence>
<reference evidence="2" key="1">
    <citation type="journal article" date="2020" name="Stud. Mycol.">
        <title>101 Dothideomycetes genomes: a test case for predicting lifestyles and emergence of pathogens.</title>
        <authorList>
            <person name="Haridas S."/>
            <person name="Albert R."/>
            <person name="Binder M."/>
            <person name="Bloem J."/>
            <person name="Labutti K."/>
            <person name="Salamov A."/>
            <person name="Andreopoulos B."/>
            <person name="Baker S."/>
            <person name="Barry K."/>
            <person name="Bills G."/>
            <person name="Bluhm B."/>
            <person name="Cannon C."/>
            <person name="Castanera R."/>
            <person name="Culley D."/>
            <person name="Daum C."/>
            <person name="Ezra D."/>
            <person name="Gonzalez J."/>
            <person name="Henrissat B."/>
            <person name="Kuo A."/>
            <person name="Liang C."/>
            <person name="Lipzen A."/>
            <person name="Lutzoni F."/>
            <person name="Magnuson J."/>
            <person name="Mondo S."/>
            <person name="Nolan M."/>
            <person name="Ohm R."/>
            <person name="Pangilinan J."/>
            <person name="Park H.-J."/>
            <person name="Ramirez L."/>
            <person name="Alfaro M."/>
            <person name="Sun H."/>
            <person name="Tritt A."/>
            <person name="Yoshinaga Y."/>
            <person name="Zwiers L.-H."/>
            <person name="Turgeon B."/>
            <person name="Goodwin S."/>
            <person name="Spatafora J."/>
            <person name="Crous P."/>
            <person name="Grigoriev I."/>
        </authorList>
    </citation>
    <scope>NUCLEOTIDE SEQUENCE</scope>
    <source>
        <strain evidence="2">SCOH1-5</strain>
    </source>
</reference>
<accession>A0A6A6F977</accession>
<evidence type="ECO:0000256" key="1">
    <source>
        <dbReference type="SAM" id="MobiDB-lite"/>
    </source>
</evidence>
<dbReference type="EMBL" id="ML992684">
    <property type="protein sequence ID" value="KAF2209951.1"/>
    <property type="molecule type" value="Genomic_DNA"/>
</dbReference>
<proteinExistence type="predicted"/>
<keyword evidence="3" id="KW-1185">Reference proteome</keyword>
<dbReference type="AlphaFoldDB" id="A0A6A6F977"/>
<feature type="region of interest" description="Disordered" evidence="1">
    <location>
        <begin position="1"/>
        <end position="20"/>
    </location>
</feature>
<feature type="compositionally biased region" description="Polar residues" evidence="1">
    <location>
        <begin position="1"/>
        <end position="18"/>
    </location>
</feature>